<feature type="non-terminal residue" evidence="6">
    <location>
        <position position="142"/>
    </location>
</feature>
<dbReference type="GO" id="GO:0015108">
    <property type="term" value="F:chloride transmembrane transporter activity"/>
    <property type="evidence" value="ECO:0007669"/>
    <property type="project" value="InterPro"/>
</dbReference>
<evidence type="ECO:0000256" key="1">
    <source>
        <dbReference type="ARBA" id="ARBA00004141"/>
    </source>
</evidence>
<evidence type="ECO:0000313" key="6">
    <source>
        <dbReference type="EMBL" id="SVA49228.1"/>
    </source>
</evidence>
<accession>A0A381WB30</accession>
<name>A0A381WB30_9ZZZZ</name>
<dbReference type="SUPFAM" id="SSF81340">
    <property type="entry name" value="Clc chloride channel"/>
    <property type="match status" value="1"/>
</dbReference>
<dbReference type="AlphaFoldDB" id="A0A381WB30"/>
<evidence type="ECO:0000256" key="4">
    <source>
        <dbReference type="ARBA" id="ARBA00023136"/>
    </source>
</evidence>
<gene>
    <name evidence="6" type="ORF">METZ01_LOCUS102082</name>
</gene>
<feature type="transmembrane region" description="Helical" evidence="5">
    <location>
        <begin position="7"/>
        <end position="32"/>
    </location>
</feature>
<evidence type="ECO:0008006" key="7">
    <source>
        <dbReference type="Google" id="ProtNLM"/>
    </source>
</evidence>
<sequence length="142" mass="14283">MDTVIRIGWVLVAGGTIGVATAGGTVGFIWILNFCYTHLLGSGDNHGGLRSGLAGLLLFTIPVVGGLLVGGLRARLPRGNIQGPADVVESVQTFRGEIPMSVGVRSVTASLVGLGVGASAGQYGPLVHLGATVGSAISRFMG</sequence>
<reference evidence="6" key="1">
    <citation type="submission" date="2018-05" db="EMBL/GenBank/DDBJ databases">
        <authorList>
            <person name="Lanie J.A."/>
            <person name="Ng W.-L."/>
            <person name="Kazmierczak K.M."/>
            <person name="Andrzejewski T.M."/>
            <person name="Davidsen T.M."/>
            <person name="Wayne K.J."/>
            <person name="Tettelin H."/>
            <person name="Glass J.I."/>
            <person name="Rusch D."/>
            <person name="Podicherti R."/>
            <person name="Tsui H.-C.T."/>
            <person name="Winkler M.E."/>
        </authorList>
    </citation>
    <scope>NUCLEOTIDE SEQUENCE</scope>
</reference>
<evidence type="ECO:0000256" key="3">
    <source>
        <dbReference type="ARBA" id="ARBA00022989"/>
    </source>
</evidence>
<dbReference type="InterPro" id="IPR001807">
    <property type="entry name" value="ClC"/>
</dbReference>
<organism evidence="6">
    <name type="scientific">marine metagenome</name>
    <dbReference type="NCBI Taxonomy" id="408172"/>
    <lineage>
        <taxon>unclassified sequences</taxon>
        <taxon>metagenomes</taxon>
        <taxon>ecological metagenomes</taxon>
    </lineage>
</organism>
<evidence type="ECO:0000256" key="2">
    <source>
        <dbReference type="ARBA" id="ARBA00022692"/>
    </source>
</evidence>
<protein>
    <recommendedName>
        <fullName evidence="7">Chloride channel protein</fullName>
    </recommendedName>
</protein>
<dbReference type="Pfam" id="PF00654">
    <property type="entry name" value="Voltage_CLC"/>
    <property type="match status" value="1"/>
</dbReference>
<dbReference type="InterPro" id="IPR014743">
    <property type="entry name" value="Cl-channel_core"/>
</dbReference>
<comment type="subcellular location">
    <subcellularLocation>
        <location evidence="1">Membrane</location>
        <topology evidence="1">Multi-pass membrane protein</topology>
    </subcellularLocation>
</comment>
<dbReference type="Gene3D" id="1.10.3080.10">
    <property type="entry name" value="Clc chloride channel"/>
    <property type="match status" value="1"/>
</dbReference>
<evidence type="ECO:0000256" key="5">
    <source>
        <dbReference type="SAM" id="Phobius"/>
    </source>
</evidence>
<dbReference type="GO" id="GO:0016020">
    <property type="term" value="C:membrane"/>
    <property type="evidence" value="ECO:0007669"/>
    <property type="project" value="UniProtKB-SubCell"/>
</dbReference>
<dbReference type="EMBL" id="UINC01011124">
    <property type="protein sequence ID" value="SVA49228.1"/>
    <property type="molecule type" value="Genomic_DNA"/>
</dbReference>
<feature type="transmembrane region" description="Helical" evidence="5">
    <location>
        <begin position="52"/>
        <end position="72"/>
    </location>
</feature>
<keyword evidence="2 5" id="KW-0812">Transmembrane</keyword>
<proteinExistence type="predicted"/>
<keyword evidence="4 5" id="KW-0472">Membrane</keyword>
<keyword evidence="3 5" id="KW-1133">Transmembrane helix</keyword>